<accession>F7AQ53</accession>
<reference evidence="8 9" key="1">
    <citation type="journal article" date="2007" name="Nature">
        <title>Genome of the marsupial Monodelphis domestica reveals innovation in non-coding sequences.</title>
        <authorList>
            <person name="Mikkelsen T.S."/>
            <person name="Wakefield M.J."/>
            <person name="Aken B."/>
            <person name="Amemiya C.T."/>
            <person name="Chang J.L."/>
            <person name="Duke S."/>
            <person name="Garber M."/>
            <person name="Gentles A.J."/>
            <person name="Goodstadt L."/>
            <person name="Heger A."/>
            <person name="Jurka J."/>
            <person name="Kamal M."/>
            <person name="Mauceli E."/>
            <person name="Searle S.M."/>
            <person name="Sharpe T."/>
            <person name="Baker M.L."/>
            <person name="Batzer M.A."/>
            <person name="Benos P.V."/>
            <person name="Belov K."/>
            <person name="Clamp M."/>
            <person name="Cook A."/>
            <person name="Cuff J."/>
            <person name="Das R."/>
            <person name="Davidow L."/>
            <person name="Deakin J.E."/>
            <person name="Fazzari M.J."/>
            <person name="Glass J.L."/>
            <person name="Grabherr M."/>
            <person name="Greally J.M."/>
            <person name="Gu W."/>
            <person name="Hore T.A."/>
            <person name="Huttley G.A."/>
            <person name="Kleber M."/>
            <person name="Jirtle R.L."/>
            <person name="Koina E."/>
            <person name="Lee J.T."/>
            <person name="Mahony S."/>
            <person name="Marra M.A."/>
            <person name="Miller R.D."/>
            <person name="Nicholls R.D."/>
            <person name="Oda M."/>
            <person name="Papenfuss A.T."/>
            <person name="Parra Z.E."/>
            <person name="Pollock D.D."/>
            <person name="Ray D.A."/>
            <person name="Schein J.E."/>
            <person name="Speed T.P."/>
            <person name="Thompson K."/>
            <person name="VandeBerg J.L."/>
            <person name="Wade C.M."/>
            <person name="Walker J.A."/>
            <person name="Waters P.D."/>
            <person name="Webber C."/>
            <person name="Weidman J.R."/>
            <person name="Xie X."/>
            <person name="Zody M.C."/>
            <person name="Baldwin J."/>
            <person name="Abdouelleil A."/>
            <person name="Abdulkadir J."/>
            <person name="Abebe A."/>
            <person name="Abera B."/>
            <person name="Abreu J."/>
            <person name="Acer S.C."/>
            <person name="Aftuck L."/>
            <person name="Alexander A."/>
            <person name="An P."/>
            <person name="Anderson E."/>
            <person name="Anderson S."/>
            <person name="Arachi H."/>
            <person name="Azer M."/>
            <person name="Bachantsang P."/>
            <person name="Barry A."/>
            <person name="Bayul T."/>
            <person name="Berlin A."/>
            <person name="Bessette D."/>
            <person name="Bloom T."/>
            <person name="Bloom T."/>
            <person name="Boguslavskiy L."/>
            <person name="Bonnet C."/>
            <person name="Boukhgalter B."/>
            <person name="Bourzgui I."/>
            <person name="Brown A."/>
            <person name="Cahill P."/>
            <person name="Channer S."/>
            <person name="Cheshatsang Y."/>
            <person name="Chuda L."/>
            <person name="Citroen M."/>
            <person name="Collymore A."/>
            <person name="Cooke P."/>
            <person name="Costello M."/>
            <person name="D'Aco K."/>
            <person name="Daza R."/>
            <person name="De Haan G."/>
            <person name="DeGray S."/>
            <person name="DeMaso C."/>
            <person name="Dhargay N."/>
            <person name="Dooley K."/>
            <person name="Dooley E."/>
            <person name="Doricent M."/>
            <person name="Dorje P."/>
            <person name="Dorjee K."/>
            <person name="Dupes A."/>
            <person name="Elong R."/>
            <person name="Falk J."/>
            <person name="Farina A."/>
            <person name="Faro S."/>
            <person name="Ferguson D."/>
            <person name="Fisher S."/>
            <person name="Foley C.D."/>
            <person name="Franke A."/>
            <person name="Friedrich D."/>
            <person name="Gadbois L."/>
            <person name="Gearin G."/>
            <person name="Gearin C.R."/>
            <person name="Giannoukos G."/>
            <person name="Goode T."/>
            <person name="Graham J."/>
            <person name="Grandbois E."/>
            <person name="Grewal S."/>
            <person name="Gyaltsen K."/>
            <person name="Hafez N."/>
            <person name="Hagos B."/>
            <person name="Hall J."/>
            <person name="Henson C."/>
            <person name="Hollinger A."/>
            <person name="Honan T."/>
            <person name="Huard M.D."/>
            <person name="Hughes L."/>
            <person name="Hurhula B."/>
            <person name="Husby M.E."/>
            <person name="Kamat A."/>
            <person name="Kanga B."/>
            <person name="Kashin S."/>
            <person name="Khazanovich D."/>
            <person name="Kisner P."/>
            <person name="Lance K."/>
            <person name="Lara M."/>
            <person name="Lee W."/>
            <person name="Lennon N."/>
            <person name="Letendre F."/>
            <person name="LeVine R."/>
            <person name="Lipovsky A."/>
            <person name="Liu X."/>
            <person name="Liu J."/>
            <person name="Liu S."/>
            <person name="Lokyitsang T."/>
            <person name="Lokyitsang Y."/>
            <person name="Lubonja R."/>
            <person name="Lui A."/>
            <person name="MacDonald P."/>
            <person name="Magnisalis V."/>
            <person name="Maru K."/>
            <person name="Matthews C."/>
            <person name="McCusker W."/>
            <person name="McDonough S."/>
            <person name="Mehta T."/>
            <person name="Meldrim J."/>
            <person name="Meneus L."/>
            <person name="Mihai O."/>
            <person name="Mihalev A."/>
            <person name="Mihova T."/>
            <person name="Mittelman R."/>
            <person name="Mlenga V."/>
            <person name="Montmayeur A."/>
            <person name="Mulrain L."/>
            <person name="Navidi A."/>
            <person name="Naylor J."/>
            <person name="Negash T."/>
            <person name="Nguyen T."/>
            <person name="Nguyen N."/>
            <person name="Nicol R."/>
            <person name="Norbu C."/>
            <person name="Norbu N."/>
            <person name="Novod N."/>
            <person name="O'Neill B."/>
            <person name="Osman S."/>
            <person name="Markiewicz E."/>
            <person name="Oyono O.L."/>
            <person name="Patti C."/>
            <person name="Phunkhang P."/>
            <person name="Pierre F."/>
            <person name="Priest M."/>
            <person name="Raghuraman S."/>
            <person name="Rege F."/>
            <person name="Reyes R."/>
            <person name="Rise C."/>
            <person name="Rogov P."/>
            <person name="Ross K."/>
            <person name="Ryan E."/>
            <person name="Settipalli S."/>
            <person name="Shea T."/>
            <person name="Sherpa N."/>
            <person name="Shi L."/>
            <person name="Shih D."/>
            <person name="Sparrow T."/>
            <person name="Spaulding J."/>
            <person name="Stalker J."/>
            <person name="Stange-Thomann N."/>
            <person name="Stavropoulos S."/>
            <person name="Stone C."/>
            <person name="Strader C."/>
            <person name="Tesfaye S."/>
            <person name="Thomson T."/>
            <person name="Thoulutsang Y."/>
            <person name="Thoulutsang D."/>
            <person name="Topham K."/>
            <person name="Topping I."/>
            <person name="Tsamla T."/>
            <person name="Vassiliev H."/>
            <person name="Vo A."/>
            <person name="Wangchuk T."/>
            <person name="Wangdi T."/>
            <person name="Weiand M."/>
            <person name="Wilkinson J."/>
            <person name="Wilson A."/>
            <person name="Yadav S."/>
            <person name="Young G."/>
            <person name="Yu Q."/>
            <person name="Zembek L."/>
            <person name="Zhong D."/>
            <person name="Zimmer A."/>
            <person name="Zwirko Z."/>
            <person name="Jaffe D.B."/>
            <person name="Alvarez P."/>
            <person name="Brockman W."/>
            <person name="Butler J."/>
            <person name="Chin C."/>
            <person name="Gnerre S."/>
            <person name="MacCallum I."/>
            <person name="Graves J.A."/>
            <person name="Ponting C.P."/>
            <person name="Breen M."/>
            <person name="Samollow P.B."/>
            <person name="Lander E.S."/>
            <person name="Lindblad-Toh K."/>
        </authorList>
    </citation>
    <scope>NUCLEOTIDE SEQUENCE [LARGE SCALE GENOMIC DNA]</scope>
</reference>
<dbReference type="RefSeq" id="XP_007480057.1">
    <property type="nucleotide sequence ID" value="XM_007479995.3"/>
</dbReference>
<proteinExistence type="predicted"/>
<feature type="transmembrane region" description="Helical" evidence="7">
    <location>
        <begin position="237"/>
        <end position="265"/>
    </location>
</feature>
<dbReference type="Pfam" id="PF14992">
    <property type="entry name" value="TMCO5"/>
    <property type="match status" value="1"/>
</dbReference>
<dbReference type="Bgee" id="ENSMODG00000001457">
    <property type="expression patterns" value="Expressed in spermatocyte and 12 other cell types or tissues"/>
</dbReference>
<keyword evidence="5 7" id="KW-0472">Membrane</keyword>
<evidence type="ECO:0000256" key="5">
    <source>
        <dbReference type="ARBA" id="ARBA00023136"/>
    </source>
</evidence>
<keyword evidence="9" id="KW-1185">Reference proteome</keyword>
<keyword evidence="2 7" id="KW-0812">Transmembrane</keyword>
<dbReference type="OMA" id="FRCLVFM"/>
<evidence type="ECO:0000256" key="1">
    <source>
        <dbReference type="ARBA" id="ARBA00004167"/>
    </source>
</evidence>
<evidence type="ECO:0000256" key="2">
    <source>
        <dbReference type="ARBA" id="ARBA00022692"/>
    </source>
</evidence>
<evidence type="ECO:0000256" key="7">
    <source>
        <dbReference type="SAM" id="Phobius"/>
    </source>
</evidence>
<dbReference type="InParanoid" id="F7AQ53"/>
<keyword evidence="3 7" id="KW-1133">Transmembrane helix</keyword>
<dbReference type="PANTHER" id="PTHR22422:SF1">
    <property type="entry name" value="TRANSMEMBRANE AND COILED-COIL DOMAIN-CONTAINING PROTEIN 5B"/>
    <property type="match status" value="1"/>
</dbReference>
<dbReference type="Ensembl" id="ENSMODT00000001805.4">
    <property type="protein sequence ID" value="ENSMODP00000001767.3"/>
    <property type="gene ID" value="ENSMODG00000001457.4"/>
</dbReference>
<dbReference type="InterPro" id="IPR026617">
    <property type="entry name" value="SMCO2/5"/>
</dbReference>
<reference evidence="8" key="3">
    <citation type="submission" date="2025-09" db="UniProtKB">
        <authorList>
            <consortium name="Ensembl"/>
        </authorList>
    </citation>
    <scope>IDENTIFICATION</scope>
</reference>
<dbReference type="AlphaFoldDB" id="F7AQ53"/>
<dbReference type="GeneID" id="100031587"/>
<organism evidence="8 9">
    <name type="scientific">Monodelphis domestica</name>
    <name type="common">Gray short-tailed opossum</name>
    <dbReference type="NCBI Taxonomy" id="13616"/>
    <lineage>
        <taxon>Eukaryota</taxon>
        <taxon>Metazoa</taxon>
        <taxon>Chordata</taxon>
        <taxon>Craniata</taxon>
        <taxon>Vertebrata</taxon>
        <taxon>Euteleostomi</taxon>
        <taxon>Mammalia</taxon>
        <taxon>Metatheria</taxon>
        <taxon>Didelphimorphia</taxon>
        <taxon>Didelphidae</taxon>
        <taxon>Monodelphis</taxon>
    </lineage>
</organism>
<feature type="coiled-coil region" evidence="6">
    <location>
        <begin position="15"/>
        <end position="210"/>
    </location>
</feature>
<reference evidence="8" key="2">
    <citation type="submission" date="2025-08" db="UniProtKB">
        <authorList>
            <consortium name="Ensembl"/>
        </authorList>
    </citation>
    <scope>IDENTIFICATION</scope>
</reference>
<name>F7AQ53_MONDO</name>
<evidence type="ECO:0000256" key="4">
    <source>
        <dbReference type="ARBA" id="ARBA00023054"/>
    </source>
</evidence>
<evidence type="ECO:0000256" key="3">
    <source>
        <dbReference type="ARBA" id="ARBA00022989"/>
    </source>
</evidence>
<dbReference type="eggNOG" id="ENOG502SXU7">
    <property type="taxonomic scope" value="Eukaryota"/>
</dbReference>
<dbReference type="STRING" id="13616.ENSMODP00000001767"/>
<dbReference type="OrthoDB" id="9450739at2759"/>
<dbReference type="PANTHER" id="PTHR22422">
    <property type="entry name" value="TRANSMEMBRANE AND COILED-COIL DOMAIN-CONTAINING PROTEIN 5B-RELATED"/>
    <property type="match status" value="1"/>
</dbReference>
<protein>
    <submittedName>
        <fullName evidence="8">Transmembrane and coiled-coil domain-containing protein 5B-like</fullName>
    </submittedName>
</protein>
<evidence type="ECO:0000256" key="6">
    <source>
        <dbReference type="SAM" id="Coils"/>
    </source>
</evidence>
<dbReference type="RefSeq" id="XP_007480058.1">
    <property type="nucleotide sequence ID" value="XM_007479996.3"/>
</dbReference>
<evidence type="ECO:0000313" key="8">
    <source>
        <dbReference type="Ensembl" id="ENSMODP00000001767.3"/>
    </source>
</evidence>
<gene>
    <name evidence="8" type="primary">LOC100031587</name>
</gene>
<comment type="subcellular location">
    <subcellularLocation>
        <location evidence="1">Membrane</location>
        <topology evidence="1">Single-pass membrane protein</topology>
    </subcellularLocation>
</comment>
<evidence type="ECO:0000313" key="9">
    <source>
        <dbReference type="Proteomes" id="UP000002280"/>
    </source>
</evidence>
<dbReference type="HOGENOM" id="CLU_061400_0_0_1"/>
<dbReference type="GO" id="GO:0016020">
    <property type="term" value="C:membrane"/>
    <property type="evidence" value="ECO:0007669"/>
    <property type="project" value="UniProtKB-SubCell"/>
</dbReference>
<keyword evidence="4 6" id="KW-0175">Coiled coil</keyword>
<dbReference type="GeneTree" id="ENSGT00940000153380"/>
<sequence length="305" mass="36017">MMEEVRKGSLDYVSRTKEILRLEQAKQTLENLNSDLEKDMQNLDEANQSLLVQIREKELKIQSLEKEITKSIDLAGERDEINRTASEREDALKDLELETTKLEKSNEILAKSVNELRIKLSRKPPQKIEVEKESLKQMLDESKEKLQKATAFCAEQEKELAKVTSEYQSVNQLCDDQARYIKKYQEILRLMEEDREILLLETEVNKAQSLYNQTGKPPLILAEVMEEKLFKEWQRHLWFSISLLIFLMILFLTRVLSFGFLYLHFINPDFLLNNLPKIMDRNTLWRLRGFLLPSLNLRVEDFLPH</sequence>
<dbReference type="Proteomes" id="UP000002280">
    <property type="component" value="Chromosome 1"/>
</dbReference>